<dbReference type="AlphaFoldDB" id="A0A392SYL5"/>
<accession>A0A392SYL5</accession>
<evidence type="ECO:0000313" key="3">
    <source>
        <dbReference type="Proteomes" id="UP000265520"/>
    </source>
</evidence>
<evidence type="ECO:0000313" key="2">
    <source>
        <dbReference type="EMBL" id="MCI53789.1"/>
    </source>
</evidence>
<keyword evidence="3" id="KW-1185">Reference proteome</keyword>
<dbReference type="Proteomes" id="UP000265520">
    <property type="component" value="Unassembled WGS sequence"/>
</dbReference>
<dbReference type="InterPro" id="IPR005162">
    <property type="entry name" value="Retrotrans_gag_dom"/>
</dbReference>
<sequence length="72" mass="8154">MLHRSRPFLSWQELSRSIELEFGPSEFDRSRAALFMLAQTGSLDDYYLEFTTLASRSTGLTAEALLDCFLSG</sequence>
<feature type="non-terminal residue" evidence="2">
    <location>
        <position position="72"/>
    </location>
</feature>
<protein>
    <recommendedName>
        <fullName evidence="1">Retrotransposon gag domain-containing protein</fullName>
    </recommendedName>
</protein>
<reference evidence="2 3" key="1">
    <citation type="journal article" date="2018" name="Front. Plant Sci.">
        <title>Red Clover (Trifolium pratense) and Zigzag Clover (T. medium) - A Picture of Genomic Similarities and Differences.</title>
        <authorList>
            <person name="Dluhosova J."/>
            <person name="Istvanek J."/>
            <person name="Nedelnik J."/>
            <person name="Repkova J."/>
        </authorList>
    </citation>
    <scope>NUCLEOTIDE SEQUENCE [LARGE SCALE GENOMIC DNA]</scope>
    <source>
        <strain evidence="3">cv. 10/8</strain>
        <tissue evidence="2">Leaf</tissue>
    </source>
</reference>
<comment type="caution">
    <text evidence="2">The sequence shown here is derived from an EMBL/GenBank/DDBJ whole genome shotgun (WGS) entry which is preliminary data.</text>
</comment>
<dbReference type="EMBL" id="LXQA010468828">
    <property type="protein sequence ID" value="MCI53789.1"/>
    <property type="molecule type" value="Genomic_DNA"/>
</dbReference>
<evidence type="ECO:0000259" key="1">
    <source>
        <dbReference type="Pfam" id="PF03732"/>
    </source>
</evidence>
<proteinExistence type="predicted"/>
<feature type="domain" description="Retrotransposon gag" evidence="1">
    <location>
        <begin position="8"/>
        <end position="72"/>
    </location>
</feature>
<name>A0A392SYL5_9FABA</name>
<dbReference type="Pfam" id="PF03732">
    <property type="entry name" value="Retrotrans_gag"/>
    <property type="match status" value="1"/>
</dbReference>
<organism evidence="2 3">
    <name type="scientific">Trifolium medium</name>
    <dbReference type="NCBI Taxonomy" id="97028"/>
    <lineage>
        <taxon>Eukaryota</taxon>
        <taxon>Viridiplantae</taxon>
        <taxon>Streptophyta</taxon>
        <taxon>Embryophyta</taxon>
        <taxon>Tracheophyta</taxon>
        <taxon>Spermatophyta</taxon>
        <taxon>Magnoliopsida</taxon>
        <taxon>eudicotyledons</taxon>
        <taxon>Gunneridae</taxon>
        <taxon>Pentapetalae</taxon>
        <taxon>rosids</taxon>
        <taxon>fabids</taxon>
        <taxon>Fabales</taxon>
        <taxon>Fabaceae</taxon>
        <taxon>Papilionoideae</taxon>
        <taxon>50 kb inversion clade</taxon>
        <taxon>NPAAA clade</taxon>
        <taxon>Hologalegina</taxon>
        <taxon>IRL clade</taxon>
        <taxon>Trifolieae</taxon>
        <taxon>Trifolium</taxon>
    </lineage>
</organism>